<dbReference type="InterPro" id="IPR011006">
    <property type="entry name" value="CheY-like_superfamily"/>
</dbReference>
<keyword evidence="1 4" id="KW-0145">Chemotaxis</keyword>
<evidence type="ECO:0000256" key="6">
    <source>
        <dbReference type="PROSITE-ProRule" id="PRU00169"/>
    </source>
</evidence>
<dbReference type="Gene3D" id="3.40.50.2300">
    <property type="match status" value="1"/>
</dbReference>
<dbReference type="PANTHER" id="PTHR42872">
    <property type="entry name" value="PROTEIN-GLUTAMATE METHYLESTERASE/PROTEIN-GLUTAMINE GLUTAMINASE"/>
    <property type="match status" value="1"/>
</dbReference>
<dbReference type="InterPro" id="IPR001789">
    <property type="entry name" value="Sig_transdc_resp-reg_receiver"/>
</dbReference>
<sequence length="379" mass="40088">MAVKVLVVDDSGFFRRRVSEILSADPSIQVVGTATNGKEAIDQAIALKPDVITMDYEMPMMDGITAVRHIMQRCPTPVLMFSSLTHEGARVTLDALDAGAVDFLPKNFEDISRNPEKVKQLLCEKVHSISRSNRRSLFSAPAPAPAPVAPAAAPTSSSFSRPAPAPVARPAPPPVRTSAAAAGHSHSPAPKRKAYKLVAIGTSTGGPVALQRVLTQLPANFPAPIVLIQHMPAAFTKAFAERLDKLCRISVKEAEDGDILRPGLALLAPGGKQMMVDGRGAIKILPGDERLNYKPCVDITFGSAAKSYGDKVLAVVLTGMGADGREGARLLKQGGSAIWAQDEASCVIYGMPMAIVKADLADAVYSLDDIGKHLVEACL</sequence>
<dbReference type="EC" id="3.1.1.61" evidence="4"/>
<comment type="subcellular location">
    <subcellularLocation>
        <location evidence="4">Cytoplasm</location>
    </subcellularLocation>
</comment>
<dbReference type="PIRSF" id="PIRSF000876">
    <property type="entry name" value="RR_chemtxs_CheB"/>
    <property type="match status" value="1"/>
</dbReference>
<organism evidence="10 11">
    <name type="scientific">Pseudomonas cyclaminis</name>
    <dbReference type="NCBI Taxonomy" id="2781239"/>
    <lineage>
        <taxon>Bacteria</taxon>
        <taxon>Pseudomonadati</taxon>
        <taxon>Pseudomonadota</taxon>
        <taxon>Gammaproteobacteria</taxon>
        <taxon>Pseudomonadales</taxon>
        <taxon>Pseudomonadaceae</taxon>
        <taxon>Pseudomonas</taxon>
    </lineage>
</organism>
<dbReference type="Pfam" id="PF01339">
    <property type="entry name" value="CheB_methylest"/>
    <property type="match status" value="1"/>
</dbReference>
<dbReference type="InterPro" id="IPR035909">
    <property type="entry name" value="CheB_C"/>
</dbReference>
<evidence type="ECO:0000256" key="5">
    <source>
        <dbReference type="PROSITE-ProRule" id="PRU00050"/>
    </source>
</evidence>
<keyword evidence="2 4" id="KW-0378">Hydrolase</keyword>
<comment type="catalytic activity">
    <reaction evidence="3 4">
        <text>[protein]-L-glutamate 5-O-methyl ester + H2O = L-glutamyl-[protein] + methanol + H(+)</text>
        <dbReference type="Rhea" id="RHEA:23236"/>
        <dbReference type="Rhea" id="RHEA-COMP:10208"/>
        <dbReference type="Rhea" id="RHEA-COMP:10311"/>
        <dbReference type="ChEBI" id="CHEBI:15377"/>
        <dbReference type="ChEBI" id="CHEBI:15378"/>
        <dbReference type="ChEBI" id="CHEBI:17790"/>
        <dbReference type="ChEBI" id="CHEBI:29973"/>
        <dbReference type="ChEBI" id="CHEBI:82795"/>
        <dbReference type="EC" id="3.1.1.61"/>
    </reaction>
</comment>
<reference evidence="10 11" key="1">
    <citation type="submission" date="2020-10" db="EMBL/GenBank/DDBJ databases">
        <title>The draft genomes of Cyclamen pathogen Pseudomonas sp.</title>
        <authorList>
            <person name="Fujikawa T."/>
            <person name="Sawada H."/>
        </authorList>
    </citation>
    <scope>NUCLEOTIDE SEQUENCE [LARGE SCALE GENOMIC DNA]</scope>
    <source>
        <strain evidence="10 11">MAFF 301449</strain>
    </source>
</reference>
<dbReference type="HAMAP" id="MF_00099">
    <property type="entry name" value="CheB_chemtxs"/>
    <property type="match status" value="1"/>
</dbReference>
<dbReference type="EC" id="3.5.1.44" evidence="4"/>
<dbReference type="RefSeq" id="WP_122307341.1">
    <property type="nucleotide sequence ID" value="NZ_JADDUM010000190.1"/>
</dbReference>
<dbReference type="CDD" id="cd16432">
    <property type="entry name" value="CheB_Rec"/>
    <property type="match status" value="1"/>
</dbReference>
<comment type="caution">
    <text evidence="10">The sequence shown here is derived from an EMBL/GenBank/DDBJ whole genome shotgun (WGS) entry which is preliminary data.</text>
</comment>
<keyword evidence="11" id="KW-1185">Reference proteome</keyword>
<evidence type="ECO:0000259" key="8">
    <source>
        <dbReference type="PROSITE" id="PS50110"/>
    </source>
</evidence>
<gene>
    <name evidence="4" type="primary">cheB</name>
    <name evidence="10" type="ORF">IQK56_22280</name>
</gene>
<proteinExistence type="inferred from homology"/>
<evidence type="ECO:0000256" key="3">
    <source>
        <dbReference type="ARBA" id="ARBA00048267"/>
    </source>
</evidence>
<evidence type="ECO:0000256" key="2">
    <source>
        <dbReference type="ARBA" id="ARBA00022801"/>
    </source>
</evidence>
<dbReference type="CDD" id="cd17541">
    <property type="entry name" value="REC_CheB-like"/>
    <property type="match status" value="1"/>
</dbReference>
<dbReference type="SUPFAM" id="SSF52738">
    <property type="entry name" value="Methylesterase CheB, C-terminal domain"/>
    <property type="match status" value="1"/>
</dbReference>
<feature type="active site" evidence="4 5">
    <location>
        <position position="203"/>
    </location>
</feature>
<dbReference type="Gene3D" id="3.40.50.180">
    <property type="entry name" value="Methylesterase CheB, C-terminal domain"/>
    <property type="match status" value="1"/>
</dbReference>
<feature type="active site" evidence="4 5">
    <location>
        <position position="323"/>
    </location>
</feature>
<comment type="function">
    <text evidence="4">Involved in chemotaxis. Part of a chemotaxis signal transduction system that modulates chemotaxis in response to various stimuli. Catalyzes the demethylation of specific methylglutamate residues introduced into the chemoreceptors (methyl-accepting chemotaxis proteins or MCP) by CheR. Also mediates the irreversible deamidation of specific glutamine residues to glutamic acid.</text>
</comment>
<feature type="compositionally biased region" description="Low complexity" evidence="7">
    <location>
        <begin position="149"/>
        <end position="162"/>
    </location>
</feature>
<comment type="catalytic activity">
    <reaction evidence="4">
        <text>L-glutaminyl-[protein] + H2O = L-glutamyl-[protein] + NH4(+)</text>
        <dbReference type="Rhea" id="RHEA:16441"/>
        <dbReference type="Rhea" id="RHEA-COMP:10207"/>
        <dbReference type="Rhea" id="RHEA-COMP:10208"/>
        <dbReference type="ChEBI" id="CHEBI:15377"/>
        <dbReference type="ChEBI" id="CHEBI:28938"/>
        <dbReference type="ChEBI" id="CHEBI:29973"/>
        <dbReference type="ChEBI" id="CHEBI:30011"/>
        <dbReference type="EC" id="3.5.1.44"/>
    </reaction>
</comment>
<evidence type="ECO:0000256" key="4">
    <source>
        <dbReference type="HAMAP-Rule" id="MF_00099"/>
    </source>
</evidence>
<dbReference type="InterPro" id="IPR000673">
    <property type="entry name" value="Sig_transdc_resp-reg_Me-estase"/>
</dbReference>
<feature type="domain" description="CheB-type methylesterase" evidence="9">
    <location>
        <begin position="188"/>
        <end position="376"/>
    </location>
</feature>
<accession>A0ABR9SWZ3</accession>
<evidence type="ECO:0000313" key="10">
    <source>
        <dbReference type="EMBL" id="MBE8593423.1"/>
    </source>
</evidence>
<name>A0ABR9SWZ3_9PSED</name>
<comment type="similarity">
    <text evidence="4">Belongs to the CheB family.</text>
</comment>
<feature type="modified residue" description="4-aspartylphosphate" evidence="4 6">
    <location>
        <position position="55"/>
    </location>
</feature>
<dbReference type="PROSITE" id="PS50110">
    <property type="entry name" value="RESPONSE_REGULATORY"/>
    <property type="match status" value="1"/>
</dbReference>
<feature type="compositionally biased region" description="Low complexity" evidence="7">
    <location>
        <begin position="176"/>
        <end position="188"/>
    </location>
</feature>
<feature type="region of interest" description="Disordered" evidence="7">
    <location>
        <begin position="137"/>
        <end position="190"/>
    </location>
</feature>
<dbReference type="Pfam" id="PF00072">
    <property type="entry name" value="Response_reg"/>
    <property type="match status" value="1"/>
</dbReference>
<dbReference type="PANTHER" id="PTHR42872:SF3">
    <property type="entry name" value="PROTEIN-GLUTAMATE METHYLESTERASE_PROTEIN-GLUTAMINE GLUTAMINASE 1"/>
    <property type="match status" value="1"/>
</dbReference>
<keyword evidence="4 6" id="KW-0597">Phosphoprotein</keyword>
<feature type="domain" description="Response regulatory" evidence="8">
    <location>
        <begin position="4"/>
        <end position="121"/>
    </location>
</feature>
<protein>
    <recommendedName>
        <fullName evidence="4">Protein-glutamate methylesterase/protein-glutamine glutaminase</fullName>
        <ecNumber evidence="4">3.1.1.61</ecNumber>
        <ecNumber evidence="4">3.5.1.44</ecNumber>
    </recommendedName>
</protein>
<dbReference type="EMBL" id="JADDUM010000190">
    <property type="protein sequence ID" value="MBE8593423.1"/>
    <property type="molecule type" value="Genomic_DNA"/>
</dbReference>
<evidence type="ECO:0000259" key="9">
    <source>
        <dbReference type="PROSITE" id="PS50122"/>
    </source>
</evidence>
<keyword evidence="4" id="KW-0963">Cytoplasm</keyword>
<evidence type="ECO:0000313" key="11">
    <source>
        <dbReference type="Proteomes" id="UP000613075"/>
    </source>
</evidence>
<dbReference type="NCBIfam" id="NF001965">
    <property type="entry name" value="PRK00742.1"/>
    <property type="match status" value="1"/>
</dbReference>
<evidence type="ECO:0000256" key="7">
    <source>
        <dbReference type="SAM" id="MobiDB-lite"/>
    </source>
</evidence>
<dbReference type="PROSITE" id="PS50122">
    <property type="entry name" value="CHEB"/>
    <property type="match status" value="1"/>
</dbReference>
<evidence type="ECO:0000256" key="1">
    <source>
        <dbReference type="ARBA" id="ARBA00022500"/>
    </source>
</evidence>
<dbReference type="InterPro" id="IPR008248">
    <property type="entry name" value="CheB-like"/>
</dbReference>
<comment type="PTM">
    <text evidence="4">Phosphorylated by CheA. Phosphorylation of the N-terminal regulatory domain activates the methylesterase activity.</text>
</comment>
<dbReference type="Proteomes" id="UP000613075">
    <property type="component" value="Unassembled WGS sequence"/>
</dbReference>
<feature type="compositionally biased region" description="Pro residues" evidence="7">
    <location>
        <begin position="163"/>
        <end position="175"/>
    </location>
</feature>
<dbReference type="SUPFAM" id="SSF52172">
    <property type="entry name" value="CheY-like"/>
    <property type="match status" value="1"/>
</dbReference>
<dbReference type="SMART" id="SM00448">
    <property type="entry name" value="REC"/>
    <property type="match status" value="1"/>
</dbReference>
<feature type="active site" evidence="4 5">
    <location>
        <position position="230"/>
    </location>
</feature>
<comment type="domain">
    <text evidence="4">Contains a C-terminal catalytic domain, and an N-terminal region which modulates catalytic activity.</text>
</comment>